<dbReference type="CDD" id="cd11060">
    <property type="entry name" value="CYP57A1-like"/>
    <property type="match status" value="1"/>
</dbReference>
<proteinExistence type="inferred from homology"/>
<dbReference type="PANTHER" id="PTHR24305">
    <property type="entry name" value="CYTOCHROME P450"/>
    <property type="match status" value="1"/>
</dbReference>
<dbReference type="OrthoDB" id="3934656at2759"/>
<dbReference type="GO" id="GO:0004497">
    <property type="term" value="F:monooxygenase activity"/>
    <property type="evidence" value="ECO:0007669"/>
    <property type="project" value="UniProtKB-KW"/>
</dbReference>
<dbReference type="InterPro" id="IPR001128">
    <property type="entry name" value="Cyt_P450"/>
</dbReference>
<evidence type="ECO:0000256" key="7">
    <source>
        <dbReference type="SAM" id="Phobius"/>
    </source>
</evidence>
<dbReference type="Gene3D" id="1.10.630.10">
    <property type="entry name" value="Cytochrome P450"/>
    <property type="match status" value="1"/>
</dbReference>
<dbReference type="SUPFAM" id="SSF48264">
    <property type="entry name" value="Cytochrome P450"/>
    <property type="match status" value="1"/>
</dbReference>
<evidence type="ECO:0000256" key="2">
    <source>
        <dbReference type="ARBA" id="ARBA00010617"/>
    </source>
</evidence>
<dbReference type="EMBL" id="ML991801">
    <property type="protein sequence ID" value="KAF2234093.1"/>
    <property type="molecule type" value="Genomic_DNA"/>
</dbReference>
<reference evidence="8" key="1">
    <citation type="journal article" date="2020" name="Stud. Mycol.">
        <title>101 Dothideomycetes genomes: a test case for predicting lifestyles and emergence of pathogens.</title>
        <authorList>
            <person name="Haridas S."/>
            <person name="Albert R."/>
            <person name="Binder M."/>
            <person name="Bloem J."/>
            <person name="Labutti K."/>
            <person name="Salamov A."/>
            <person name="Andreopoulos B."/>
            <person name="Baker S."/>
            <person name="Barry K."/>
            <person name="Bills G."/>
            <person name="Bluhm B."/>
            <person name="Cannon C."/>
            <person name="Castanera R."/>
            <person name="Culley D."/>
            <person name="Daum C."/>
            <person name="Ezra D."/>
            <person name="Gonzalez J."/>
            <person name="Henrissat B."/>
            <person name="Kuo A."/>
            <person name="Liang C."/>
            <person name="Lipzen A."/>
            <person name="Lutzoni F."/>
            <person name="Magnuson J."/>
            <person name="Mondo S."/>
            <person name="Nolan M."/>
            <person name="Ohm R."/>
            <person name="Pangilinan J."/>
            <person name="Park H.-J."/>
            <person name="Ramirez L."/>
            <person name="Alfaro M."/>
            <person name="Sun H."/>
            <person name="Tritt A."/>
            <person name="Yoshinaga Y."/>
            <person name="Zwiers L.-H."/>
            <person name="Turgeon B."/>
            <person name="Goodwin S."/>
            <person name="Spatafora J."/>
            <person name="Crous P."/>
            <person name="Grigoriev I."/>
        </authorList>
    </citation>
    <scope>NUCLEOTIDE SEQUENCE</scope>
    <source>
        <strain evidence="8">Tuck. ex Michener</strain>
    </source>
</reference>
<accession>A0A6A6H9B4</accession>
<dbReference type="FunFam" id="1.10.630.10:FF:000050">
    <property type="entry name" value="Cytochrome P450 monooxygenase"/>
    <property type="match status" value="1"/>
</dbReference>
<evidence type="ECO:0000256" key="3">
    <source>
        <dbReference type="ARBA" id="ARBA00022723"/>
    </source>
</evidence>
<dbReference type="PROSITE" id="PS00086">
    <property type="entry name" value="CYTOCHROME_P450"/>
    <property type="match status" value="1"/>
</dbReference>
<keyword evidence="5 6" id="KW-0349">Heme</keyword>
<feature type="transmembrane region" description="Helical" evidence="7">
    <location>
        <begin position="15"/>
        <end position="35"/>
    </location>
</feature>
<keyword evidence="6" id="KW-0503">Monooxygenase</keyword>
<dbReference type="GO" id="GO:0005506">
    <property type="term" value="F:iron ion binding"/>
    <property type="evidence" value="ECO:0007669"/>
    <property type="project" value="InterPro"/>
</dbReference>
<dbReference type="InterPro" id="IPR036396">
    <property type="entry name" value="Cyt_P450_sf"/>
</dbReference>
<dbReference type="InterPro" id="IPR002401">
    <property type="entry name" value="Cyt_P450_E_grp-I"/>
</dbReference>
<dbReference type="PANTHER" id="PTHR24305:SF232">
    <property type="entry name" value="P450, PUTATIVE (EUROFUNG)-RELATED"/>
    <property type="match status" value="1"/>
</dbReference>
<dbReference type="AlphaFoldDB" id="A0A6A6H9B4"/>
<evidence type="ECO:0000256" key="5">
    <source>
        <dbReference type="PIRSR" id="PIRSR602401-1"/>
    </source>
</evidence>
<evidence type="ECO:0000313" key="9">
    <source>
        <dbReference type="Proteomes" id="UP000800092"/>
    </source>
</evidence>
<keyword evidence="3 5" id="KW-0479">Metal-binding</keyword>
<dbReference type="GO" id="GO:0020037">
    <property type="term" value="F:heme binding"/>
    <property type="evidence" value="ECO:0007669"/>
    <property type="project" value="InterPro"/>
</dbReference>
<evidence type="ECO:0000256" key="4">
    <source>
        <dbReference type="ARBA" id="ARBA00023004"/>
    </source>
</evidence>
<dbReference type="InterPro" id="IPR017972">
    <property type="entry name" value="Cyt_P450_CS"/>
</dbReference>
<dbReference type="PRINTS" id="PR00385">
    <property type="entry name" value="P450"/>
</dbReference>
<dbReference type="GO" id="GO:0016705">
    <property type="term" value="F:oxidoreductase activity, acting on paired donors, with incorporation or reduction of molecular oxygen"/>
    <property type="evidence" value="ECO:0007669"/>
    <property type="project" value="InterPro"/>
</dbReference>
<protein>
    <submittedName>
        <fullName evidence="8">Cytochrome P450</fullName>
    </submittedName>
</protein>
<keyword evidence="7" id="KW-0812">Transmembrane</keyword>
<sequence length="511" mass="58193">MEDPHPNSIVLRGIFFIKAYFVYVVLGLIVVRGLYRRYASPLRHIPGPFIASCTRGWKFWHVYRGHVETNFIELHRKFGPVVRSAPNEVSFASTAAAKDIFTSGKGFRKSDFYWVFPPPENPDIFTEVREWKHAQMKRFAVVPYSLSSMQKLTPSIEETERLLLQKIDRFTASPQAECDLGDWLHWFAFDVLGEVAFSCSFGFLEKGMDVEGAIKLIDDMQWYDGLIGQVPWLHYILRLNPLKPYVPFMGVSKPSLITRLAREELRKREQEGADLEVNQQDLMGQLLKAHAGSPDKFSKADVFSVAHGAIFAGSDSTASTMQSFFHLLLSHPSVYTRVVAEINEAQNAGKLSPMVQYQEAQDLPYFQACLKEAMRIRPAVGLNIERVTPPQGTEIGGANYPGGTTCAVNGWVLHRDKARFGQDADVYRPERWLEDNAKDMERYLFQFGGGSHLCIGRNLALLEINKLLPQLLREYHFKLVHPDRPLQYHSTFFVVQSGLKVFVERRSDPKA</sequence>
<evidence type="ECO:0000313" key="8">
    <source>
        <dbReference type="EMBL" id="KAF2234093.1"/>
    </source>
</evidence>
<name>A0A6A6H9B4_VIRVR</name>
<comment type="cofactor">
    <cofactor evidence="1 5">
        <name>heme</name>
        <dbReference type="ChEBI" id="CHEBI:30413"/>
    </cofactor>
</comment>
<keyword evidence="6" id="KW-0560">Oxidoreductase</keyword>
<keyword evidence="9" id="KW-1185">Reference proteome</keyword>
<dbReference type="PRINTS" id="PR00463">
    <property type="entry name" value="EP450I"/>
</dbReference>
<keyword evidence="4 5" id="KW-0408">Iron</keyword>
<organism evidence="8 9">
    <name type="scientific">Viridothelium virens</name>
    <name type="common">Speckled blister lichen</name>
    <name type="synonym">Trypethelium virens</name>
    <dbReference type="NCBI Taxonomy" id="1048519"/>
    <lineage>
        <taxon>Eukaryota</taxon>
        <taxon>Fungi</taxon>
        <taxon>Dikarya</taxon>
        <taxon>Ascomycota</taxon>
        <taxon>Pezizomycotina</taxon>
        <taxon>Dothideomycetes</taxon>
        <taxon>Dothideomycetes incertae sedis</taxon>
        <taxon>Trypetheliales</taxon>
        <taxon>Trypetheliaceae</taxon>
        <taxon>Viridothelium</taxon>
    </lineage>
</organism>
<gene>
    <name evidence="8" type="ORF">EV356DRAFT_447144</name>
</gene>
<keyword evidence="7" id="KW-0472">Membrane</keyword>
<dbReference type="InterPro" id="IPR050121">
    <property type="entry name" value="Cytochrome_P450_monoxygenase"/>
</dbReference>
<dbReference type="Pfam" id="PF00067">
    <property type="entry name" value="p450"/>
    <property type="match status" value="1"/>
</dbReference>
<keyword evidence="7" id="KW-1133">Transmembrane helix</keyword>
<comment type="similarity">
    <text evidence="2 6">Belongs to the cytochrome P450 family.</text>
</comment>
<dbReference type="Proteomes" id="UP000800092">
    <property type="component" value="Unassembled WGS sequence"/>
</dbReference>
<evidence type="ECO:0000256" key="1">
    <source>
        <dbReference type="ARBA" id="ARBA00001971"/>
    </source>
</evidence>
<feature type="binding site" description="axial binding residue" evidence="5">
    <location>
        <position position="454"/>
    </location>
    <ligand>
        <name>heme</name>
        <dbReference type="ChEBI" id="CHEBI:30413"/>
    </ligand>
    <ligandPart>
        <name>Fe</name>
        <dbReference type="ChEBI" id="CHEBI:18248"/>
    </ligandPart>
</feature>
<evidence type="ECO:0000256" key="6">
    <source>
        <dbReference type="RuleBase" id="RU000461"/>
    </source>
</evidence>